<evidence type="ECO:0000256" key="1">
    <source>
        <dbReference type="SAM" id="SignalP"/>
    </source>
</evidence>
<dbReference type="EMBL" id="CP012526">
    <property type="protein sequence ID" value="ALC46303.1"/>
    <property type="molecule type" value="Genomic_DNA"/>
</dbReference>
<keyword evidence="1" id="KW-0732">Signal</keyword>
<dbReference type="SMART" id="SM00034">
    <property type="entry name" value="CLECT"/>
    <property type="match status" value="1"/>
</dbReference>
<accession>A0A0M3QXP8</accession>
<proteinExistence type="predicted"/>
<dbReference type="Proteomes" id="UP000494163">
    <property type="component" value="Chromosome 3R"/>
</dbReference>
<dbReference type="InterPro" id="IPR001304">
    <property type="entry name" value="C-type_lectin-like"/>
</dbReference>
<dbReference type="CDD" id="cd00037">
    <property type="entry name" value="CLECT"/>
    <property type="match status" value="1"/>
</dbReference>
<dbReference type="PROSITE" id="PS50041">
    <property type="entry name" value="C_TYPE_LECTIN_2"/>
    <property type="match status" value="1"/>
</dbReference>
<protein>
    <submittedName>
        <fullName evidence="3">CG11211</fullName>
    </submittedName>
</protein>
<sequence length="170" mass="19507">MFYLLPLLLAACLPTAFADADPNTAYCTKVIGNVKYTQKGQKNYFIGKSQTNWFEAVHTCRQLGGNLAVIESDVELKFIQEYLIENRYDANHQFWISGNDLVKDGTFYSINDGFPLRFLAWSKNQPDNLGIEKCIHLFMDGAEYKMNNEKCDNHAFYLCEKRGSECCIEN</sequence>
<dbReference type="PANTHER" id="PTHR22803">
    <property type="entry name" value="MANNOSE, PHOSPHOLIPASE, LECTIN RECEPTOR RELATED"/>
    <property type="match status" value="1"/>
</dbReference>
<dbReference type="AlphaFoldDB" id="A0A0M3QXP8"/>
<gene>
    <name evidence="3" type="ORF">Dbus_chr3Rg1053</name>
</gene>
<evidence type="ECO:0000259" key="2">
    <source>
        <dbReference type="PROSITE" id="PS50041"/>
    </source>
</evidence>
<organism evidence="3 4">
    <name type="scientific">Drosophila busckii</name>
    <name type="common">Fruit fly</name>
    <dbReference type="NCBI Taxonomy" id="30019"/>
    <lineage>
        <taxon>Eukaryota</taxon>
        <taxon>Metazoa</taxon>
        <taxon>Ecdysozoa</taxon>
        <taxon>Arthropoda</taxon>
        <taxon>Hexapoda</taxon>
        <taxon>Insecta</taxon>
        <taxon>Pterygota</taxon>
        <taxon>Neoptera</taxon>
        <taxon>Endopterygota</taxon>
        <taxon>Diptera</taxon>
        <taxon>Brachycera</taxon>
        <taxon>Muscomorpha</taxon>
        <taxon>Ephydroidea</taxon>
        <taxon>Drosophilidae</taxon>
        <taxon>Drosophila</taxon>
    </lineage>
</organism>
<reference evidence="3 4" key="1">
    <citation type="submission" date="2015-08" db="EMBL/GenBank/DDBJ databases">
        <title>Ancestral chromatin configuration constrains chromatin evolution on differentiating sex chromosomes in Drosophila.</title>
        <authorList>
            <person name="Zhou Q."/>
            <person name="Bachtrog D."/>
        </authorList>
    </citation>
    <scope>NUCLEOTIDE SEQUENCE [LARGE SCALE GENOMIC DNA]</scope>
    <source>
        <tissue evidence="3">Whole larvae</tissue>
    </source>
</reference>
<dbReference type="SUPFAM" id="SSF56436">
    <property type="entry name" value="C-type lectin-like"/>
    <property type="match status" value="1"/>
</dbReference>
<feature type="signal peptide" evidence="1">
    <location>
        <begin position="1"/>
        <end position="18"/>
    </location>
</feature>
<dbReference type="OrthoDB" id="7950296at2759"/>
<dbReference type="InterPro" id="IPR016187">
    <property type="entry name" value="CTDL_fold"/>
</dbReference>
<dbReference type="Pfam" id="PF00059">
    <property type="entry name" value="Lectin_C"/>
    <property type="match status" value="1"/>
</dbReference>
<dbReference type="InterPro" id="IPR016186">
    <property type="entry name" value="C-type_lectin-like/link_sf"/>
</dbReference>
<dbReference type="Gene3D" id="3.10.100.10">
    <property type="entry name" value="Mannose-Binding Protein A, subunit A"/>
    <property type="match status" value="1"/>
</dbReference>
<name>A0A0M3QXP8_DROBS</name>
<evidence type="ECO:0000313" key="3">
    <source>
        <dbReference type="EMBL" id="ALC46303.1"/>
    </source>
</evidence>
<evidence type="ECO:0000313" key="4">
    <source>
        <dbReference type="Proteomes" id="UP000494163"/>
    </source>
</evidence>
<feature type="domain" description="C-type lectin" evidence="2">
    <location>
        <begin position="39"/>
        <end position="160"/>
    </location>
</feature>
<keyword evidence="4" id="KW-1185">Reference proteome</keyword>
<dbReference type="OMA" id="FICEANM"/>
<feature type="chain" id="PRO_5005788091" evidence="1">
    <location>
        <begin position="19"/>
        <end position="170"/>
    </location>
</feature>
<dbReference type="SMR" id="A0A0M3QXP8"/>
<dbReference type="InterPro" id="IPR050111">
    <property type="entry name" value="C-type_lectin/snaclec_domain"/>
</dbReference>
<dbReference type="STRING" id="30019.A0A0M3QXP8"/>